<dbReference type="Gene3D" id="2.30.30.60">
    <property type="match status" value="1"/>
</dbReference>
<evidence type="ECO:0000259" key="8">
    <source>
        <dbReference type="Pfam" id="PF00924"/>
    </source>
</evidence>
<evidence type="ECO:0000256" key="2">
    <source>
        <dbReference type="ARBA" id="ARBA00008017"/>
    </source>
</evidence>
<comment type="caution">
    <text evidence="10">The sequence shown here is derived from an EMBL/GenBank/DDBJ whole genome shotgun (WGS) entry which is preliminary data.</text>
</comment>
<feature type="transmembrane region" description="Helical" evidence="7">
    <location>
        <begin position="339"/>
        <end position="356"/>
    </location>
</feature>
<proteinExistence type="inferred from homology"/>
<dbReference type="InterPro" id="IPR049278">
    <property type="entry name" value="MS_channel_C"/>
</dbReference>
<keyword evidence="4 7" id="KW-0812">Transmembrane</keyword>
<dbReference type="InterPro" id="IPR045275">
    <property type="entry name" value="MscS_archaea/bacteria_type"/>
</dbReference>
<name>A0ABX1TLK6_9GAMM</name>
<keyword evidence="7" id="KW-0813">Transport</keyword>
<keyword evidence="7" id="KW-0406">Ion transport</keyword>
<reference evidence="10 11" key="1">
    <citation type="submission" date="2019-03" db="EMBL/GenBank/DDBJ databases">
        <title>Metabolic reconstructions from genomes of highly enriched 'Candidatus Accumulibacter' and 'Candidatus Competibacter' bioreactor populations.</title>
        <authorList>
            <person name="Annavajhala M.K."/>
            <person name="Welles L."/>
            <person name="Abbas B."/>
            <person name="Sorokin D."/>
            <person name="Park H."/>
            <person name="Van Loosdrecht M."/>
            <person name="Chandran K."/>
        </authorList>
    </citation>
    <scope>NUCLEOTIDE SEQUENCE [LARGE SCALE GENOMIC DNA]</scope>
    <source>
        <strain evidence="10 11">SBR_G</strain>
    </source>
</reference>
<evidence type="ECO:0000256" key="7">
    <source>
        <dbReference type="RuleBase" id="RU369025"/>
    </source>
</evidence>
<evidence type="ECO:0000313" key="10">
    <source>
        <dbReference type="EMBL" id="NMQ20287.1"/>
    </source>
</evidence>
<feature type="domain" description="Mechanosensitive ion channel MscS" evidence="8">
    <location>
        <begin position="382"/>
        <end position="447"/>
    </location>
</feature>
<feature type="transmembrane region" description="Helical" evidence="7">
    <location>
        <begin position="241"/>
        <end position="264"/>
    </location>
</feature>
<keyword evidence="11" id="KW-1185">Reference proteome</keyword>
<evidence type="ECO:0000256" key="3">
    <source>
        <dbReference type="ARBA" id="ARBA00022475"/>
    </source>
</evidence>
<organism evidence="10 11">
    <name type="scientific">Candidatus Competibacter phosphatis</name>
    <dbReference type="NCBI Taxonomy" id="221280"/>
    <lineage>
        <taxon>Bacteria</taxon>
        <taxon>Pseudomonadati</taxon>
        <taxon>Pseudomonadota</taxon>
        <taxon>Gammaproteobacteria</taxon>
        <taxon>Candidatus Competibacteraceae</taxon>
        <taxon>Candidatus Competibacter</taxon>
    </lineage>
</organism>
<dbReference type="SUPFAM" id="SSF82689">
    <property type="entry name" value="Mechanosensitive channel protein MscS (YggB), C-terminal domain"/>
    <property type="match status" value="1"/>
</dbReference>
<dbReference type="PANTHER" id="PTHR30221:SF18">
    <property type="entry name" value="SLL0590 PROTEIN"/>
    <property type="match status" value="1"/>
</dbReference>
<dbReference type="Pfam" id="PF21082">
    <property type="entry name" value="MS_channel_3rd"/>
    <property type="match status" value="1"/>
</dbReference>
<dbReference type="PANTHER" id="PTHR30221">
    <property type="entry name" value="SMALL-CONDUCTANCE MECHANOSENSITIVE CHANNEL"/>
    <property type="match status" value="1"/>
</dbReference>
<evidence type="ECO:0000313" key="11">
    <source>
        <dbReference type="Proteomes" id="UP000760480"/>
    </source>
</evidence>
<evidence type="ECO:0000256" key="4">
    <source>
        <dbReference type="ARBA" id="ARBA00022692"/>
    </source>
</evidence>
<evidence type="ECO:0000256" key="1">
    <source>
        <dbReference type="ARBA" id="ARBA00004651"/>
    </source>
</evidence>
<dbReference type="InterPro" id="IPR010920">
    <property type="entry name" value="LSM_dom_sf"/>
</dbReference>
<accession>A0ABX1TLK6</accession>
<dbReference type="SUPFAM" id="SSF50182">
    <property type="entry name" value="Sm-like ribonucleoproteins"/>
    <property type="match status" value="1"/>
</dbReference>
<comment type="subcellular location">
    <subcellularLocation>
        <location evidence="7">Cell inner membrane</location>
        <topology evidence="7">Multi-pass membrane protein</topology>
    </subcellularLocation>
    <subcellularLocation>
        <location evidence="1">Cell membrane</location>
        <topology evidence="1">Multi-pass membrane protein</topology>
    </subcellularLocation>
</comment>
<comment type="caution">
    <text evidence="7">Lacks conserved residue(s) required for the propagation of feature annotation.</text>
</comment>
<dbReference type="InterPro" id="IPR023408">
    <property type="entry name" value="MscS_beta-dom_sf"/>
</dbReference>
<dbReference type="InterPro" id="IPR006685">
    <property type="entry name" value="MscS_channel_2nd"/>
</dbReference>
<evidence type="ECO:0000256" key="5">
    <source>
        <dbReference type="ARBA" id="ARBA00022989"/>
    </source>
</evidence>
<dbReference type="Pfam" id="PF00924">
    <property type="entry name" value="MS_channel_2nd"/>
    <property type="match status" value="1"/>
</dbReference>
<feature type="transmembrane region" description="Helical" evidence="7">
    <location>
        <begin position="284"/>
        <end position="308"/>
    </location>
</feature>
<dbReference type="Gene3D" id="3.30.70.100">
    <property type="match status" value="1"/>
</dbReference>
<gene>
    <name evidence="10" type="ORF">E4P82_14440</name>
</gene>
<dbReference type="InterPro" id="IPR011066">
    <property type="entry name" value="MscS_channel_C_sf"/>
</dbReference>
<keyword evidence="7" id="KW-0997">Cell inner membrane</keyword>
<feature type="transmembrane region" description="Helical" evidence="7">
    <location>
        <begin position="30"/>
        <end position="49"/>
    </location>
</feature>
<comment type="function">
    <text evidence="7">Mechanosensitive channel that participates in the regulation of osmotic pressure changes within the cell, opening in response to stretch forces in the membrane lipid bilayer, without the need for other proteins. Contributes to normal resistance to hypoosmotic shock. Forms an ion channel of 1.0 nanosiemens conductance with a slight preference for anions.</text>
</comment>
<comment type="similarity">
    <text evidence="2 7">Belongs to the MscS (TC 1.A.23) family.</text>
</comment>
<dbReference type="EMBL" id="SPMZ01000043">
    <property type="protein sequence ID" value="NMQ20287.1"/>
    <property type="molecule type" value="Genomic_DNA"/>
</dbReference>
<feature type="domain" description="Mechanosensitive ion channel MscS C-terminal" evidence="9">
    <location>
        <begin position="459"/>
        <end position="540"/>
    </location>
</feature>
<comment type="subunit">
    <text evidence="7">Homoheptamer.</text>
</comment>
<evidence type="ECO:0000259" key="9">
    <source>
        <dbReference type="Pfam" id="PF21082"/>
    </source>
</evidence>
<sequence>MGGSHSIVSPQNGVPWVGFSAKPVKVRLTLGWLLVTSLAFWIWTAVATAQPRDETSALLSRPTVEKYDHAEVLVDGQVILNVRGVEAFPAQQRAKEIARRIVAAAQDSTIPADAVQAEHKDDRTTLRAGNHFLVSLIDADAALVGISRDVLAEVAQTRVAEAIASYRRDRSPRVLLIHSLYAITVTLIAVGLLFGFRRGFHRLNDIIEQRLKTHLKALEAQSARFLKAQQLANALRGAIKIVYMLLKAALVFFYLNFVLGLYPWTRLFAARLFDLILGPMRTMALAILDAVPDLVFIAMLILVIRYILKMIETFFSSIDQGAIRLASFEREWAWPTYRISRLLVIIFAVVVAYPYVPGSRSDAFKGISIFLGLIISLGSPSMIANFIAGYSLAYRRPFKIGDRVKINGILGDVMEMRVLVARLHSLKNEEIVIPSTTILNGEVVNYSTLAREQGLILHTTVGIGYETPWRQVEAMLRLAADRTLGLLKQPKPFVLLTALGDFAISYELNAYSKDPQAMVQLYSTLHQNILDVFNEYGVAIMTPAYISDPSEPKIVPKDQWYVAPATPPAQSTQPGPANPA</sequence>
<evidence type="ECO:0000256" key="6">
    <source>
        <dbReference type="ARBA" id="ARBA00023136"/>
    </source>
</evidence>
<keyword evidence="7" id="KW-0407">Ion channel</keyword>
<keyword evidence="3" id="KW-1003">Cell membrane</keyword>
<dbReference type="Proteomes" id="UP000760480">
    <property type="component" value="Unassembled WGS sequence"/>
</dbReference>
<keyword evidence="6 7" id="KW-0472">Membrane</keyword>
<keyword evidence="5 7" id="KW-1133">Transmembrane helix</keyword>
<feature type="transmembrane region" description="Helical" evidence="7">
    <location>
        <begin position="175"/>
        <end position="196"/>
    </location>
</feature>
<protein>
    <recommendedName>
        <fullName evidence="7">Small-conductance mechanosensitive channel</fullName>
    </recommendedName>
</protein>
<feature type="transmembrane region" description="Helical" evidence="7">
    <location>
        <begin position="368"/>
        <end position="393"/>
    </location>
</feature>